<evidence type="ECO:0000313" key="3">
    <source>
        <dbReference type="Proteomes" id="UP001216558"/>
    </source>
</evidence>
<dbReference type="EMBL" id="JAQQXQ010000019">
    <property type="protein sequence ID" value="MDC8755960.1"/>
    <property type="molecule type" value="Genomic_DNA"/>
</dbReference>
<evidence type="ECO:0000256" key="1">
    <source>
        <dbReference type="SAM" id="SignalP"/>
    </source>
</evidence>
<comment type="caution">
    <text evidence="2">The sequence shown here is derived from an EMBL/GenBank/DDBJ whole genome shotgun (WGS) entry which is preliminary data.</text>
</comment>
<keyword evidence="3" id="KW-1185">Reference proteome</keyword>
<gene>
    <name evidence="2" type="ORF">OIK40_15035</name>
</gene>
<evidence type="ECO:0000313" key="2">
    <source>
        <dbReference type="EMBL" id="MDC8755960.1"/>
    </source>
</evidence>
<feature type="signal peptide" evidence="1">
    <location>
        <begin position="1"/>
        <end position="24"/>
    </location>
</feature>
<feature type="chain" id="PRO_5046704547" evidence="1">
    <location>
        <begin position="25"/>
        <end position="157"/>
    </location>
</feature>
<keyword evidence="1" id="KW-0732">Signal</keyword>
<dbReference type="RefSeq" id="WP_273679169.1">
    <property type="nucleotide sequence ID" value="NZ_JAQQXQ010000019.1"/>
</dbReference>
<accession>A0ABT5JT68</accession>
<reference evidence="2 3" key="1">
    <citation type="submission" date="2022-10" db="EMBL/GenBank/DDBJ databases">
        <title>Erythrobacter sp. sf7 Genome sequencing.</title>
        <authorList>
            <person name="Park S."/>
        </authorList>
    </citation>
    <scope>NUCLEOTIDE SEQUENCE [LARGE SCALE GENOMIC DNA]</scope>
    <source>
        <strain evidence="3">sf7</strain>
    </source>
</reference>
<protein>
    <submittedName>
        <fullName evidence="2">Uncharacterized protein</fullName>
    </submittedName>
</protein>
<proteinExistence type="predicted"/>
<dbReference type="Proteomes" id="UP001216558">
    <property type="component" value="Unassembled WGS sequence"/>
</dbReference>
<organism evidence="2 3">
    <name type="scientific">Erythrobacter fulvus</name>
    <dbReference type="NCBI Taxonomy" id="2987523"/>
    <lineage>
        <taxon>Bacteria</taxon>
        <taxon>Pseudomonadati</taxon>
        <taxon>Pseudomonadota</taxon>
        <taxon>Alphaproteobacteria</taxon>
        <taxon>Sphingomonadales</taxon>
        <taxon>Erythrobacteraceae</taxon>
        <taxon>Erythrobacter/Porphyrobacter group</taxon>
        <taxon>Erythrobacter</taxon>
    </lineage>
</organism>
<name>A0ABT5JT68_9SPHN</name>
<sequence>MGRLKKVLCIFGLALGAAAGLAFARFPASSAPLSIQHAEVSRIGKLLADEVTREVSASHLLRASEDADDGWKIILLTSDKDEFTFYSAILIRKQFDDVFDQYVFAFQGTCRVDALNFCARDIVGKVEGPIMQFQNDWKEFSELGARKADRDAAEAAY</sequence>